<dbReference type="RefSeq" id="WP_243347448.1">
    <property type="nucleotide sequence ID" value="NZ_AP027081.1"/>
</dbReference>
<keyword evidence="1" id="KW-0472">Membrane</keyword>
<dbReference type="Proteomes" id="UP001228113">
    <property type="component" value="Chromosome"/>
</dbReference>
<gene>
    <name evidence="2" type="ORF">METESE_22850</name>
</gene>
<evidence type="ECO:0000313" key="2">
    <source>
        <dbReference type="EMBL" id="BDU77327.1"/>
    </source>
</evidence>
<dbReference type="AlphaFoldDB" id="A0AA48H0D3"/>
<feature type="transmembrane region" description="Helical" evidence="1">
    <location>
        <begin position="218"/>
        <end position="243"/>
    </location>
</feature>
<dbReference type="EMBL" id="AP027081">
    <property type="protein sequence ID" value="BDU77327.1"/>
    <property type="molecule type" value="Genomic_DNA"/>
</dbReference>
<name>A0AA48H0D3_9BACT</name>
<keyword evidence="1" id="KW-1133">Transmembrane helix</keyword>
<protein>
    <submittedName>
        <fullName evidence="2">Uncharacterized protein</fullName>
    </submittedName>
</protein>
<feature type="transmembrane region" description="Helical" evidence="1">
    <location>
        <begin position="52"/>
        <end position="73"/>
    </location>
</feature>
<feature type="transmembrane region" description="Helical" evidence="1">
    <location>
        <begin position="192"/>
        <end position="211"/>
    </location>
</feature>
<feature type="transmembrane region" description="Helical" evidence="1">
    <location>
        <begin position="131"/>
        <end position="156"/>
    </location>
</feature>
<accession>A0AA48H0D3</accession>
<feature type="transmembrane region" description="Helical" evidence="1">
    <location>
        <begin position="263"/>
        <end position="284"/>
    </location>
</feature>
<feature type="transmembrane region" description="Helical" evidence="1">
    <location>
        <begin position="103"/>
        <end position="119"/>
    </location>
</feature>
<sequence>MLLRPLALAVLAAALTGTLLLGAALPHAWRVLRRWNPADAGEAQVRLERDTWLFPPLAAFALALQALALPLFLLDADRAAALLPGAMCAVGTLRASALGFPALFTHLALVLLGSVWLALHRIDARTPGAPLARPLAALLGVLAPLQAAVLGLQAAFYADLDPARVTSCCQTLFDPATGTAAGGLAAWAPGRALPAFIGALLLAAALAFACLRKPALGLWAALAGLAAAAVACAGITSFLGPYVYELPGHHCPFCLLQPEYARVGWLLYPPLLGATAAALALGALHPLRGRFQAAPAAAATARRLAWTAGLGFLAFLVLSLVLIGRSRLILL</sequence>
<proteinExistence type="predicted"/>
<feature type="transmembrane region" description="Helical" evidence="1">
    <location>
        <begin position="304"/>
        <end position="323"/>
    </location>
</feature>
<keyword evidence="3" id="KW-1185">Reference proteome</keyword>
<reference evidence="2" key="1">
    <citation type="journal article" date="2023" name="Int. J. Syst. Evol. Microbiol.">
        <title>Mesoterricola silvestris gen. nov., sp. nov., Mesoterricola sediminis sp. nov., Geothrix oryzae sp. nov., Geothrix edaphica sp. nov., Geothrix rubra sp. nov., and Geothrix limicola sp. nov., six novel members of Acidobacteriota isolated from soils.</title>
        <authorList>
            <person name="Itoh H."/>
            <person name="Sugisawa Y."/>
            <person name="Mise K."/>
            <person name="Xu Z."/>
            <person name="Kuniyasu M."/>
            <person name="Ushijima N."/>
            <person name="Kawano K."/>
            <person name="Kobayashi E."/>
            <person name="Shiratori Y."/>
            <person name="Masuda Y."/>
            <person name="Senoo K."/>
        </authorList>
    </citation>
    <scope>NUCLEOTIDE SEQUENCE</scope>
    <source>
        <strain evidence="2">W786</strain>
    </source>
</reference>
<keyword evidence="1" id="KW-0812">Transmembrane</keyword>
<evidence type="ECO:0000256" key="1">
    <source>
        <dbReference type="SAM" id="Phobius"/>
    </source>
</evidence>
<dbReference type="KEGG" id="msea:METESE_22850"/>
<evidence type="ECO:0000313" key="3">
    <source>
        <dbReference type="Proteomes" id="UP001228113"/>
    </source>
</evidence>
<organism evidence="2 3">
    <name type="scientific">Mesoterricola sediminis</name>
    <dbReference type="NCBI Taxonomy" id="2927980"/>
    <lineage>
        <taxon>Bacteria</taxon>
        <taxon>Pseudomonadati</taxon>
        <taxon>Acidobacteriota</taxon>
        <taxon>Holophagae</taxon>
        <taxon>Holophagales</taxon>
        <taxon>Holophagaceae</taxon>
        <taxon>Mesoterricola</taxon>
    </lineage>
</organism>